<dbReference type="Proteomes" id="UP000321393">
    <property type="component" value="Unassembled WGS sequence"/>
</dbReference>
<dbReference type="Proteomes" id="UP000321947">
    <property type="component" value="Unassembled WGS sequence"/>
</dbReference>
<evidence type="ECO:0000313" key="3">
    <source>
        <dbReference type="EMBL" id="TYK15020.1"/>
    </source>
</evidence>
<gene>
    <name evidence="3" type="ORF">E5676_scaffold45G00540</name>
    <name evidence="2" type="ORF">E6C27_scaffold131G002040</name>
</gene>
<dbReference type="AlphaFoldDB" id="A0A5A7ULA9"/>
<accession>A0A5A7ULA9</accession>
<name>A0A5A7ULA9_CUCMM</name>
<dbReference type="EMBL" id="SSTE01008862">
    <property type="protein sequence ID" value="KAA0054249.1"/>
    <property type="molecule type" value="Genomic_DNA"/>
</dbReference>
<feature type="region of interest" description="Disordered" evidence="1">
    <location>
        <begin position="1"/>
        <end position="35"/>
    </location>
</feature>
<comment type="caution">
    <text evidence="2">The sequence shown here is derived from an EMBL/GenBank/DDBJ whole genome shotgun (WGS) entry which is preliminary data.</text>
</comment>
<protein>
    <submittedName>
        <fullName evidence="2">Uncharacterized protein</fullName>
    </submittedName>
</protein>
<evidence type="ECO:0000313" key="4">
    <source>
        <dbReference type="Proteomes" id="UP000321393"/>
    </source>
</evidence>
<proteinExistence type="predicted"/>
<organism evidence="2 4">
    <name type="scientific">Cucumis melo var. makuwa</name>
    <name type="common">Oriental melon</name>
    <dbReference type="NCBI Taxonomy" id="1194695"/>
    <lineage>
        <taxon>Eukaryota</taxon>
        <taxon>Viridiplantae</taxon>
        <taxon>Streptophyta</taxon>
        <taxon>Embryophyta</taxon>
        <taxon>Tracheophyta</taxon>
        <taxon>Spermatophyta</taxon>
        <taxon>Magnoliopsida</taxon>
        <taxon>eudicotyledons</taxon>
        <taxon>Gunneridae</taxon>
        <taxon>Pentapetalae</taxon>
        <taxon>rosids</taxon>
        <taxon>fabids</taxon>
        <taxon>Cucurbitales</taxon>
        <taxon>Cucurbitaceae</taxon>
        <taxon>Benincaseae</taxon>
        <taxon>Cucumis</taxon>
    </lineage>
</organism>
<dbReference type="EMBL" id="SSTD01008722">
    <property type="protein sequence ID" value="TYK15020.1"/>
    <property type="molecule type" value="Genomic_DNA"/>
</dbReference>
<feature type="compositionally biased region" description="Low complexity" evidence="1">
    <location>
        <begin position="22"/>
        <end position="34"/>
    </location>
</feature>
<evidence type="ECO:0000313" key="5">
    <source>
        <dbReference type="Proteomes" id="UP000321947"/>
    </source>
</evidence>
<reference evidence="4 5" key="1">
    <citation type="submission" date="2019-08" db="EMBL/GenBank/DDBJ databases">
        <title>Draft genome sequences of two oriental melons (Cucumis melo L. var makuwa).</title>
        <authorList>
            <person name="Kwon S.-Y."/>
        </authorList>
    </citation>
    <scope>NUCLEOTIDE SEQUENCE [LARGE SCALE GENOMIC DNA]</scope>
    <source>
        <strain evidence="5">cv. Chang Bougi</strain>
        <strain evidence="4">cv. SW 3</strain>
        <tissue evidence="2">Leaf</tissue>
    </source>
</reference>
<evidence type="ECO:0000313" key="2">
    <source>
        <dbReference type="EMBL" id="KAA0054249.1"/>
    </source>
</evidence>
<evidence type="ECO:0000256" key="1">
    <source>
        <dbReference type="SAM" id="MobiDB-lite"/>
    </source>
</evidence>
<sequence>MSSKKGSARGRANFTSSKGNRPYSSSNSTPSPMSVDQYAMDLGFTTVTRSRFRLSDIQIRSTTKSSTPPRPLFNLIRPFGGVIQNEASYLSFIQ</sequence>